<evidence type="ECO:0000256" key="1">
    <source>
        <dbReference type="ARBA" id="ARBA00023125"/>
    </source>
</evidence>
<dbReference type="KEGG" id="car:cauri_1951"/>
<dbReference type="EMBL" id="CP001601">
    <property type="protein sequence ID" value="ACP33544.1"/>
    <property type="molecule type" value="Genomic_DNA"/>
</dbReference>
<proteinExistence type="predicted"/>
<dbReference type="GeneID" id="31924593"/>
<dbReference type="GO" id="GO:0003697">
    <property type="term" value="F:single-stranded DNA binding"/>
    <property type="evidence" value="ECO:0007669"/>
    <property type="project" value="InterPro"/>
</dbReference>
<keyword evidence="5" id="KW-1185">Reference proteome</keyword>
<dbReference type="Proteomes" id="UP000002077">
    <property type="component" value="Chromosome"/>
</dbReference>
<feature type="compositionally biased region" description="Low complexity" evidence="3">
    <location>
        <begin position="132"/>
        <end position="149"/>
    </location>
</feature>
<evidence type="ECO:0000313" key="4">
    <source>
        <dbReference type="EMBL" id="ACP33544.1"/>
    </source>
</evidence>
<dbReference type="eggNOG" id="ENOG5031K0A">
    <property type="taxonomic scope" value="Bacteria"/>
</dbReference>
<keyword evidence="1 2" id="KW-0238">DNA-binding</keyword>
<dbReference type="InterPro" id="IPR012340">
    <property type="entry name" value="NA-bd_OB-fold"/>
</dbReference>
<dbReference type="Pfam" id="PF00436">
    <property type="entry name" value="SSB"/>
    <property type="match status" value="1"/>
</dbReference>
<feature type="compositionally biased region" description="Polar residues" evidence="3">
    <location>
        <begin position="112"/>
        <end position="131"/>
    </location>
</feature>
<dbReference type="PROSITE" id="PS50935">
    <property type="entry name" value="SSB"/>
    <property type="match status" value="1"/>
</dbReference>
<gene>
    <name evidence="4" type="primary">ssb4</name>
    <name evidence="4" type="ordered locus">cauri_1951</name>
</gene>
<dbReference type="Gene3D" id="2.40.50.140">
    <property type="entry name" value="Nucleic acid-binding proteins"/>
    <property type="match status" value="1"/>
</dbReference>
<evidence type="ECO:0000256" key="3">
    <source>
        <dbReference type="SAM" id="MobiDB-lite"/>
    </source>
</evidence>
<evidence type="ECO:0000313" key="5">
    <source>
        <dbReference type="Proteomes" id="UP000002077"/>
    </source>
</evidence>
<dbReference type="HOGENOM" id="CLU_1692508_0_0_11"/>
<dbReference type="SUPFAM" id="SSF50249">
    <property type="entry name" value="Nucleic acid-binding proteins"/>
    <property type="match status" value="1"/>
</dbReference>
<evidence type="ECO:0000256" key="2">
    <source>
        <dbReference type="PROSITE-ProRule" id="PRU00252"/>
    </source>
</evidence>
<dbReference type="InterPro" id="IPR000424">
    <property type="entry name" value="Primosome_PriB/ssb"/>
</dbReference>
<protein>
    <submittedName>
        <fullName evidence="4">Single-stranded DNA-binding protein</fullName>
    </submittedName>
</protein>
<dbReference type="AlphaFoldDB" id="C3PI90"/>
<dbReference type="STRING" id="548476.cauri_1951"/>
<organism evidence="4 5">
    <name type="scientific">Corynebacterium aurimucosum (strain ATCC 700975 / DSM 44827 / CIP 107346 / CN-1)</name>
    <name type="common">Corynebacterium nigricans</name>
    <dbReference type="NCBI Taxonomy" id="548476"/>
    <lineage>
        <taxon>Bacteria</taxon>
        <taxon>Bacillati</taxon>
        <taxon>Actinomycetota</taxon>
        <taxon>Actinomycetes</taxon>
        <taxon>Mycobacteriales</taxon>
        <taxon>Corynebacteriaceae</taxon>
        <taxon>Corynebacterium</taxon>
    </lineage>
</organism>
<reference evidence="4 5" key="1">
    <citation type="journal article" date="2010" name="BMC Genomics">
        <title>Complete genome sequence and lifestyle of black-pigmented Corynebacterium aurimucosum ATCC 700975 (formerly C. nigricans CN-1) isolated from a vaginal swab of a woman with spontaneous abortion.</title>
        <authorList>
            <person name="Trost E."/>
            <person name="Gotker S."/>
            <person name="Schneider J."/>
            <person name="Schneiker-Bekel S."/>
            <person name="Szczepanowski R."/>
            <person name="Tilker A."/>
            <person name="Viehoever P."/>
            <person name="Arnold W."/>
            <person name="Bekel T."/>
            <person name="Blom J."/>
            <person name="Gartemann K.H."/>
            <person name="Linke B."/>
            <person name="Goesmann A."/>
            <person name="Puhler A."/>
            <person name="Shukla S.K."/>
            <person name="Tauch A."/>
        </authorList>
    </citation>
    <scope>NUCLEOTIDE SEQUENCE [LARGE SCALE GENOMIC DNA]</scope>
    <source>
        <strain evidence="5">ATCC 700975 / DSM 44827 / CIP 107346 / CN-1</strain>
    </source>
</reference>
<sequence length="155" mass="17020">MAFDTITINRARVTDKGVEMRTSKNGNEYASLTVMWSSSRKDKAGGTEYGPTKFIKVTVTGFEAKDVFANIRPGDRVNVTGRIQHFEWQSDKGPQDDWSILGTVSLPVPYADNQQQGSAWPEPNTGNAWSSQPTAQQAQQNVQQGLGAQEGNPPF</sequence>
<accession>C3PI90</accession>
<feature type="region of interest" description="Disordered" evidence="3">
    <location>
        <begin position="110"/>
        <end position="155"/>
    </location>
</feature>
<dbReference type="OrthoDB" id="4427851at2"/>
<dbReference type="RefSeq" id="WP_010191118.1">
    <property type="nucleotide sequence ID" value="NC_012590.1"/>
</dbReference>
<name>C3PI90_CORA7</name>